<evidence type="ECO:0008006" key="3">
    <source>
        <dbReference type="Google" id="ProtNLM"/>
    </source>
</evidence>
<keyword evidence="2" id="KW-1185">Reference proteome</keyword>
<evidence type="ECO:0000313" key="1">
    <source>
        <dbReference type="EMBL" id="MBD2700707.1"/>
    </source>
</evidence>
<dbReference type="Proteomes" id="UP000598820">
    <property type="component" value="Unassembled WGS sequence"/>
</dbReference>
<dbReference type="SUPFAM" id="SSF52266">
    <property type="entry name" value="SGNH hydrolase"/>
    <property type="match status" value="1"/>
</dbReference>
<reference evidence="1" key="1">
    <citation type="submission" date="2020-09" db="EMBL/GenBank/DDBJ databases">
        <authorList>
            <person name="Kim M.K."/>
        </authorList>
    </citation>
    <scope>NUCLEOTIDE SEQUENCE</scope>
    <source>
        <strain evidence="1">BT702</strain>
    </source>
</reference>
<comment type="caution">
    <text evidence="1">The sequence shown here is derived from an EMBL/GenBank/DDBJ whole genome shotgun (WGS) entry which is preliminary data.</text>
</comment>
<dbReference type="GO" id="GO:0016788">
    <property type="term" value="F:hydrolase activity, acting on ester bonds"/>
    <property type="evidence" value="ECO:0007669"/>
    <property type="project" value="UniProtKB-ARBA"/>
</dbReference>
<evidence type="ECO:0000313" key="2">
    <source>
        <dbReference type="Proteomes" id="UP000598820"/>
    </source>
</evidence>
<gene>
    <name evidence="1" type="ORF">IC229_08670</name>
</gene>
<dbReference type="Gene3D" id="3.40.50.1110">
    <property type="entry name" value="SGNH hydrolase"/>
    <property type="match status" value="1"/>
</dbReference>
<dbReference type="AlphaFoldDB" id="A0A927ATN9"/>
<organism evidence="1 2">
    <name type="scientific">Spirosoma profusum</name>
    <dbReference type="NCBI Taxonomy" id="2771354"/>
    <lineage>
        <taxon>Bacteria</taxon>
        <taxon>Pseudomonadati</taxon>
        <taxon>Bacteroidota</taxon>
        <taxon>Cytophagia</taxon>
        <taxon>Cytophagales</taxon>
        <taxon>Cytophagaceae</taxon>
        <taxon>Spirosoma</taxon>
    </lineage>
</organism>
<sequence>MRIFRWSILLITIVFWASGLSTGIAYRLSALGVITDQVRFGDLYQFSALPQFKQPWPEYAHPNRFSDTAATHLYIIGDSFTLPLFLNKSDFRVSHYERWGMGPLNFVLSDSTKRNVLLIESVERNIRQNFAMPHHQDISSITTYQEPNWLGQLSERFGKGFHRNRVETRLEAALFNHDWAFWFKEIKAQLTLNWFGRTDAQVSLSKDKKHLFYFMEADNRLPQNSSFSPLEDAEVDSLIQNLNKTADYYRHQGFDEIYLSLIPNKASILDTNRTDYNHLIERIQNSPNLAIPIVNTYNVFKQSSRSLYLKGDTHWNCEGHATWLKLVQQKLRI</sequence>
<proteinExistence type="predicted"/>
<dbReference type="EMBL" id="JACWZY010000005">
    <property type="protein sequence ID" value="MBD2700707.1"/>
    <property type="molecule type" value="Genomic_DNA"/>
</dbReference>
<dbReference type="InterPro" id="IPR036514">
    <property type="entry name" value="SGNH_hydro_sf"/>
</dbReference>
<accession>A0A927ATN9</accession>
<dbReference type="RefSeq" id="WP_190886562.1">
    <property type="nucleotide sequence ID" value="NZ_JACWZY010000005.1"/>
</dbReference>
<protein>
    <recommendedName>
        <fullName evidence="3">AlgX/AlgJ SGNH hydrolase-like domain-containing protein</fullName>
    </recommendedName>
</protein>
<name>A0A927ATN9_9BACT</name>